<keyword evidence="1" id="KW-1133">Transmembrane helix</keyword>
<name>A0A369I0X2_9BACT</name>
<keyword evidence="1" id="KW-0472">Membrane</keyword>
<organism evidence="3 4">
    <name type="scientific">Runella aurantiaca</name>
    <dbReference type="NCBI Taxonomy" id="2282308"/>
    <lineage>
        <taxon>Bacteria</taxon>
        <taxon>Pseudomonadati</taxon>
        <taxon>Bacteroidota</taxon>
        <taxon>Cytophagia</taxon>
        <taxon>Cytophagales</taxon>
        <taxon>Spirosomataceae</taxon>
        <taxon>Runella</taxon>
    </lineage>
</organism>
<dbReference type="AlphaFoldDB" id="A0A369I0X2"/>
<dbReference type="GO" id="GO:0000155">
    <property type="term" value="F:phosphorelay sensor kinase activity"/>
    <property type="evidence" value="ECO:0007669"/>
    <property type="project" value="InterPro"/>
</dbReference>
<dbReference type="InterPro" id="IPR010559">
    <property type="entry name" value="Sig_transdc_His_kin_internal"/>
</dbReference>
<evidence type="ECO:0000256" key="1">
    <source>
        <dbReference type="SAM" id="Phobius"/>
    </source>
</evidence>
<gene>
    <name evidence="3" type="ORF">DVG78_24045</name>
</gene>
<comment type="caution">
    <text evidence="3">The sequence shown here is derived from an EMBL/GenBank/DDBJ whole genome shotgun (WGS) entry which is preliminary data.</text>
</comment>
<keyword evidence="1" id="KW-0812">Transmembrane</keyword>
<dbReference type="GO" id="GO:0016020">
    <property type="term" value="C:membrane"/>
    <property type="evidence" value="ECO:0007669"/>
    <property type="project" value="InterPro"/>
</dbReference>
<evidence type="ECO:0000313" key="4">
    <source>
        <dbReference type="Proteomes" id="UP000253141"/>
    </source>
</evidence>
<dbReference type="InterPro" id="IPR050640">
    <property type="entry name" value="Bact_2-comp_sensor_kinase"/>
</dbReference>
<keyword evidence="4" id="KW-1185">Reference proteome</keyword>
<dbReference type="InterPro" id="IPR013783">
    <property type="entry name" value="Ig-like_fold"/>
</dbReference>
<dbReference type="RefSeq" id="WP_114463572.1">
    <property type="nucleotide sequence ID" value="NZ_QPIW01000027.1"/>
</dbReference>
<dbReference type="OrthoDB" id="6190788at2"/>
<sequence>MRLFCLSLCVLFMVNVCSYGQRSIIFRKFIAQAIGINYVKDTQQPIRLHFQPSQVSIEFVDLADSANAYYECELKVQASIVNTLSLGKVNVINYANLLGGDYELKIKNLTNGHTATLQFYIEPVFWEQWWFAPLIFLITMAIMGIVFYFFFLYNTRIQLHFQSLKHELEIKALRAQMNPHFIFNSLSTIDSYIARKQWNEASDCLQKFSKLIRQILENSENSTISIEKELATLRLYIELEEARFSHTFVSRIEVDEDLLDASFQIPPLMLQPFAENAILHGLRHLEGRQGLLLVQLQIASRNDKEYLFCQIEDNGIGRKASSELNNQYREPHKSMGINVTFERIAAHQAHYGPQIKTEIEDLTVPDTGTIVRIWLPLFENYQKVKP</sequence>
<proteinExistence type="predicted"/>
<evidence type="ECO:0000259" key="2">
    <source>
        <dbReference type="Pfam" id="PF06580"/>
    </source>
</evidence>
<dbReference type="Proteomes" id="UP000253141">
    <property type="component" value="Unassembled WGS sequence"/>
</dbReference>
<accession>A0A369I0X2</accession>
<dbReference type="PANTHER" id="PTHR34220">
    <property type="entry name" value="SENSOR HISTIDINE KINASE YPDA"/>
    <property type="match status" value="1"/>
</dbReference>
<reference evidence="3 4" key="1">
    <citation type="submission" date="2018-07" db="EMBL/GenBank/DDBJ databases">
        <title>Genome analysis of Runella aurantiaca.</title>
        <authorList>
            <person name="Yang X."/>
        </authorList>
    </citation>
    <scope>NUCLEOTIDE SEQUENCE [LARGE SCALE GENOMIC DNA]</scope>
    <source>
        <strain evidence="3 4">YX9</strain>
    </source>
</reference>
<evidence type="ECO:0000313" key="3">
    <source>
        <dbReference type="EMBL" id="RDB03419.1"/>
    </source>
</evidence>
<feature type="transmembrane region" description="Helical" evidence="1">
    <location>
        <begin position="129"/>
        <end position="153"/>
    </location>
</feature>
<dbReference type="InterPro" id="IPR036890">
    <property type="entry name" value="HATPase_C_sf"/>
</dbReference>
<dbReference type="Pfam" id="PF06580">
    <property type="entry name" value="His_kinase"/>
    <property type="match status" value="1"/>
</dbReference>
<dbReference type="EMBL" id="QPIW01000027">
    <property type="protein sequence ID" value="RDB03419.1"/>
    <property type="molecule type" value="Genomic_DNA"/>
</dbReference>
<dbReference type="PANTHER" id="PTHR34220:SF7">
    <property type="entry name" value="SENSOR HISTIDINE KINASE YPDA"/>
    <property type="match status" value="1"/>
</dbReference>
<feature type="domain" description="Signal transduction histidine kinase internal region" evidence="2">
    <location>
        <begin position="169"/>
        <end position="247"/>
    </location>
</feature>
<protein>
    <recommendedName>
        <fullName evidence="2">Signal transduction histidine kinase internal region domain-containing protein</fullName>
    </recommendedName>
</protein>
<dbReference type="Gene3D" id="2.60.40.10">
    <property type="entry name" value="Immunoglobulins"/>
    <property type="match status" value="1"/>
</dbReference>
<dbReference type="Gene3D" id="3.30.565.10">
    <property type="entry name" value="Histidine kinase-like ATPase, C-terminal domain"/>
    <property type="match status" value="1"/>
</dbReference>
<dbReference type="SUPFAM" id="SSF55874">
    <property type="entry name" value="ATPase domain of HSP90 chaperone/DNA topoisomerase II/histidine kinase"/>
    <property type="match status" value="1"/>
</dbReference>